<dbReference type="EMBL" id="JACGWL010000009">
    <property type="protein sequence ID" value="KAK4394702.1"/>
    <property type="molecule type" value="Genomic_DNA"/>
</dbReference>
<feature type="transmembrane region" description="Helical" evidence="1">
    <location>
        <begin position="249"/>
        <end position="268"/>
    </location>
</feature>
<evidence type="ECO:0000313" key="2">
    <source>
        <dbReference type="EMBL" id="KAK4394702.1"/>
    </source>
</evidence>
<organism evidence="2 3">
    <name type="scientific">Sesamum angolense</name>
    <dbReference type="NCBI Taxonomy" id="2727404"/>
    <lineage>
        <taxon>Eukaryota</taxon>
        <taxon>Viridiplantae</taxon>
        <taxon>Streptophyta</taxon>
        <taxon>Embryophyta</taxon>
        <taxon>Tracheophyta</taxon>
        <taxon>Spermatophyta</taxon>
        <taxon>Magnoliopsida</taxon>
        <taxon>eudicotyledons</taxon>
        <taxon>Gunneridae</taxon>
        <taxon>Pentapetalae</taxon>
        <taxon>asterids</taxon>
        <taxon>lamiids</taxon>
        <taxon>Lamiales</taxon>
        <taxon>Pedaliaceae</taxon>
        <taxon>Sesamum</taxon>
    </lineage>
</organism>
<keyword evidence="3" id="KW-1185">Reference proteome</keyword>
<reference evidence="2" key="2">
    <citation type="journal article" date="2024" name="Plant">
        <title>Genomic evolution and insights into agronomic trait innovations of Sesamum species.</title>
        <authorList>
            <person name="Miao H."/>
            <person name="Wang L."/>
            <person name="Qu L."/>
            <person name="Liu H."/>
            <person name="Sun Y."/>
            <person name="Le M."/>
            <person name="Wang Q."/>
            <person name="Wei S."/>
            <person name="Zheng Y."/>
            <person name="Lin W."/>
            <person name="Duan Y."/>
            <person name="Cao H."/>
            <person name="Xiong S."/>
            <person name="Wang X."/>
            <person name="Wei L."/>
            <person name="Li C."/>
            <person name="Ma Q."/>
            <person name="Ju M."/>
            <person name="Zhao R."/>
            <person name="Li G."/>
            <person name="Mu C."/>
            <person name="Tian Q."/>
            <person name="Mei H."/>
            <person name="Zhang T."/>
            <person name="Gao T."/>
            <person name="Zhang H."/>
        </authorList>
    </citation>
    <scope>NUCLEOTIDE SEQUENCE</scope>
    <source>
        <strain evidence="2">K16</strain>
    </source>
</reference>
<dbReference type="PANTHER" id="PTHR35307">
    <property type="entry name" value="PROTEIN, PUTATIVE-RELATED"/>
    <property type="match status" value="1"/>
</dbReference>
<dbReference type="AlphaFoldDB" id="A0AAE1WJS2"/>
<keyword evidence="1" id="KW-1133">Transmembrane helix</keyword>
<dbReference type="PANTHER" id="PTHR35307:SF3">
    <property type="entry name" value="DUF4220 DOMAIN-CONTAINING PROTEIN"/>
    <property type="match status" value="1"/>
</dbReference>
<feature type="transmembrane region" description="Helical" evidence="1">
    <location>
        <begin position="224"/>
        <end position="243"/>
    </location>
</feature>
<evidence type="ECO:0000313" key="3">
    <source>
        <dbReference type="Proteomes" id="UP001289374"/>
    </source>
</evidence>
<feature type="transmembrane region" description="Helical" evidence="1">
    <location>
        <begin position="275"/>
        <end position="296"/>
    </location>
</feature>
<gene>
    <name evidence="2" type="ORF">Sango_1624500</name>
</gene>
<keyword evidence="1" id="KW-0812">Transmembrane</keyword>
<feature type="transmembrane region" description="Helical" evidence="1">
    <location>
        <begin position="114"/>
        <end position="135"/>
    </location>
</feature>
<accession>A0AAE1WJS2</accession>
<feature type="transmembrane region" description="Helical" evidence="1">
    <location>
        <begin position="141"/>
        <end position="168"/>
    </location>
</feature>
<evidence type="ECO:0000256" key="1">
    <source>
        <dbReference type="SAM" id="Phobius"/>
    </source>
</evidence>
<name>A0AAE1WJS2_9LAMI</name>
<proteinExistence type="predicted"/>
<sequence length="741" mass="84669">MDDFDKVVQQKLDEVMPWIGLYIAAASAVCTLAMAIDVFNGFRSKKLWFPCKYFSLNAASLTLLGTAMKLPMDLNTNLLYEADWLSKIDSLVFMSTAMGNFLPSLGSMNDKEILMNVVALVILVLTILVDFWIQMIQLQRFIFITGFLFPITLMLLSLVALVSSAISLPTSKKSLESKYQEMHKVAMREEGILKRGRGFTIDKRMINEMKKYWVMAETSNPQFVIARSVVCTASSVICLLAAINLLKRYITWFVFLHKVTLGYTVSVYGRYTKWILIIQSIGVLVGTIAPISRWFLAIRFKCLMTNRKISFREHLRIEEHWTQTLVHWRESFSGLEIQDSKCVKCLHNKFSTQLLSKVTTSNHMGSKSGGDTELNLNRFVLLLDGEPELPKRTLKEICSQADKVIEIGKRQQPQDLIHLLSMFDNFSGVREFDSYLVPSLHSQEPPNCWTLPLVTLTTIAISLPEVANNEKATQLMRSMNEGLSLVKLIERTLDENGELMNIRNAADIAWAGVAIYRKWQGIDLKRISLTCRNSKNILQELSSNAERMVVEFKRTVTDFQMENPLNWPANVIAANSMYRISQNILAACFTNLAHVIVTKCPRNAIEKREKSVHEAFLLLGKTGQILELLQRQEWPSLDHDKAAYIEEWRALFLQSDQNPVNSTRSSSDEPVESPVSDEEQITIIVELRFQAWTQNHEEKSGLSCEISSFRGYDGTWWRLSRSHMVIHLETVPEHRSRSKLQ</sequence>
<dbReference type="Proteomes" id="UP001289374">
    <property type="component" value="Unassembled WGS sequence"/>
</dbReference>
<keyword evidence="1" id="KW-0472">Membrane</keyword>
<comment type="caution">
    <text evidence="2">The sequence shown here is derived from an EMBL/GenBank/DDBJ whole genome shotgun (WGS) entry which is preliminary data.</text>
</comment>
<feature type="transmembrane region" description="Helical" evidence="1">
    <location>
        <begin position="20"/>
        <end position="42"/>
    </location>
</feature>
<protein>
    <submittedName>
        <fullName evidence="2">Uncharacterized protein</fullName>
    </submittedName>
</protein>
<reference evidence="2" key="1">
    <citation type="submission" date="2020-06" db="EMBL/GenBank/DDBJ databases">
        <authorList>
            <person name="Li T."/>
            <person name="Hu X."/>
            <person name="Zhang T."/>
            <person name="Song X."/>
            <person name="Zhang H."/>
            <person name="Dai N."/>
            <person name="Sheng W."/>
            <person name="Hou X."/>
            <person name="Wei L."/>
        </authorList>
    </citation>
    <scope>NUCLEOTIDE SEQUENCE</scope>
    <source>
        <strain evidence="2">K16</strain>
        <tissue evidence="2">Leaf</tissue>
    </source>
</reference>